<comment type="caution">
    <text evidence="2">The sequence shown here is derived from an EMBL/GenBank/DDBJ whole genome shotgun (WGS) entry which is preliminary data.</text>
</comment>
<protein>
    <recommendedName>
        <fullName evidence="4">Lipocalin-like domain-containing protein</fullName>
    </recommendedName>
</protein>
<reference evidence="3" key="1">
    <citation type="journal article" date="2019" name="Int. J. Syst. Evol. Microbiol.">
        <title>The Global Catalogue of Microorganisms (GCM) 10K type strain sequencing project: providing services to taxonomists for standard genome sequencing and annotation.</title>
        <authorList>
            <consortium name="The Broad Institute Genomics Platform"/>
            <consortium name="The Broad Institute Genome Sequencing Center for Infectious Disease"/>
            <person name="Wu L."/>
            <person name="Ma J."/>
        </authorList>
    </citation>
    <scope>NUCLEOTIDE SEQUENCE [LARGE SCALE GENOMIC DNA]</scope>
    <source>
        <strain evidence="3">CECT 8570</strain>
    </source>
</reference>
<evidence type="ECO:0000313" key="3">
    <source>
        <dbReference type="Proteomes" id="UP001595840"/>
    </source>
</evidence>
<feature type="chain" id="PRO_5045652787" description="Lipocalin-like domain-containing protein" evidence="1">
    <location>
        <begin position="25"/>
        <end position="153"/>
    </location>
</feature>
<evidence type="ECO:0008006" key="4">
    <source>
        <dbReference type="Google" id="ProtNLM"/>
    </source>
</evidence>
<accession>A0ABV8UZB3</accession>
<gene>
    <name evidence="2" type="ORF">ACFOX3_00010</name>
</gene>
<evidence type="ECO:0000313" key="2">
    <source>
        <dbReference type="EMBL" id="MFC4360659.1"/>
    </source>
</evidence>
<evidence type="ECO:0000256" key="1">
    <source>
        <dbReference type="SAM" id="SignalP"/>
    </source>
</evidence>
<dbReference type="Proteomes" id="UP001595840">
    <property type="component" value="Unassembled WGS sequence"/>
</dbReference>
<name>A0ABV8UZB3_9GAMM</name>
<sequence length="153" mass="17686">MKYLLSAKWLAIALVAACAEQTVAPVVSPYEDSKLVGTWYGESGVEGYDQKWLIQRRPSGNYEIVFLRCKEGIALYVQKEYGQWEHTDSDYTTRTELLSDGMSSWKPETSNGIYLEEYTVVELTASEFRYRNKNKEKTYSVQRVDEGFRMSCE</sequence>
<feature type="signal peptide" evidence="1">
    <location>
        <begin position="1"/>
        <end position="24"/>
    </location>
</feature>
<dbReference type="EMBL" id="JBHSCX010000001">
    <property type="protein sequence ID" value="MFC4360659.1"/>
    <property type="molecule type" value="Genomic_DNA"/>
</dbReference>
<dbReference type="RefSeq" id="WP_290264354.1">
    <property type="nucleotide sequence ID" value="NZ_JAUFQG010000006.1"/>
</dbReference>
<keyword evidence="1" id="KW-0732">Signal</keyword>
<keyword evidence="3" id="KW-1185">Reference proteome</keyword>
<organism evidence="2 3">
    <name type="scientific">Simiduia curdlanivorans</name>
    <dbReference type="NCBI Taxonomy" id="1492769"/>
    <lineage>
        <taxon>Bacteria</taxon>
        <taxon>Pseudomonadati</taxon>
        <taxon>Pseudomonadota</taxon>
        <taxon>Gammaproteobacteria</taxon>
        <taxon>Cellvibrionales</taxon>
        <taxon>Cellvibrionaceae</taxon>
        <taxon>Simiduia</taxon>
    </lineage>
</organism>
<proteinExistence type="predicted"/>